<dbReference type="Proteomes" id="UP001500363">
    <property type="component" value="Unassembled WGS sequence"/>
</dbReference>
<keyword evidence="2" id="KW-1185">Reference proteome</keyword>
<gene>
    <name evidence="1" type="ORF">GCM10009741_27110</name>
</gene>
<accession>A0ABN2AST2</accession>
<reference evidence="1 2" key="1">
    <citation type="journal article" date="2019" name="Int. J. Syst. Evol. Microbiol.">
        <title>The Global Catalogue of Microorganisms (GCM) 10K type strain sequencing project: providing services to taxonomists for standard genome sequencing and annotation.</title>
        <authorList>
            <consortium name="The Broad Institute Genomics Platform"/>
            <consortium name="The Broad Institute Genome Sequencing Center for Infectious Disease"/>
            <person name="Wu L."/>
            <person name="Ma J."/>
        </authorList>
    </citation>
    <scope>NUCLEOTIDE SEQUENCE [LARGE SCALE GENOMIC DNA]</scope>
    <source>
        <strain evidence="1 2">JCM 14303</strain>
    </source>
</reference>
<name>A0ABN2AST2_9ACTN</name>
<organism evidence="1 2">
    <name type="scientific">Kribbella lupini</name>
    <dbReference type="NCBI Taxonomy" id="291602"/>
    <lineage>
        <taxon>Bacteria</taxon>
        <taxon>Bacillati</taxon>
        <taxon>Actinomycetota</taxon>
        <taxon>Actinomycetes</taxon>
        <taxon>Propionibacteriales</taxon>
        <taxon>Kribbellaceae</taxon>
        <taxon>Kribbella</taxon>
    </lineage>
</organism>
<evidence type="ECO:0000313" key="2">
    <source>
        <dbReference type="Proteomes" id="UP001500363"/>
    </source>
</evidence>
<sequence>MSNRPSPPTGSRRLQLGISRAKCPVITPCPGTRNRLYSGFETGSPPLGRPVRNYFSTTPRSWLIDSW</sequence>
<dbReference type="EMBL" id="BAAANC010000002">
    <property type="protein sequence ID" value="GAA1524267.1"/>
    <property type="molecule type" value="Genomic_DNA"/>
</dbReference>
<protein>
    <submittedName>
        <fullName evidence="1">Uncharacterized protein</fullName>
    </submittedName>
</protein>
<comment type="caution">
    <text evidence="1">The sequence shown here is derived from an EMBL/GenBank/DDBJ whole genome shotgun (WGS) entry which is preliminary data.</text>
</comment>
<proteinExistence type="predicted"/>
<evidence type="ECO:0000313" key="1">
    <source>
        <dbReference type="EMBL" id="GAA1524267.1"/>
    </source>
</evidence>